<dbReference type="AlphaFoldDB" id="A0A1W1WSP8"/>
<proteinExistence type="predicted"/>
<gene>
    <name evidence="1" type="ORF">SAMN05660197_0866</name>
</gene>
<sequence>MRIAFKKIGFSKKDVEVTKDTLTLRGKLEKKKELVDFLGVLQGKQEVECSRCGENFFVTIDEEIFLKFSDGIYEGFDEEADVIEFYDGSIDLDEVINAESESIKLDYHICKKCIQQTEGEENGST</sequence>
<dbReference type="Proteomes" id="UP000192602">
    <property type="component" value="Unassembled WGS sequence"/>
</dbReference>
<dbReference type="RefSeq" id="WP_084275321.1">
    <property type="nucleotide sequence ID" value="NZ_AP026671.1"/>
</dbReference>
<keyword evidence="2" id="KW-1185">Reference proteome</keyword>
<accession>A0A1W1WSP8</accession>
<dbReference type="EMBL" id="FWWZ01000001">
    <property type="protein sequence ID" value="SMC09070.1"/>
    <property type="molecule type" value="Genomic_DNA"/>
</dbReference>
<protein>
    <submittedName>
        <fullName evidence="1">Predicted metal-binding, possibly nucleic acid-binding protein</fullName>
    </submittedName>
</protein>
<name>A0A1W1WSP8_9BACT</name>
<dbReference type="OrthoDB" id="5361472at2"/>
<reference evidence="2" key="1">
    <citation type="submission" date="2017-04" db="EMBL/GenBank/DDBJ databases">
        <authorList>
            <person name="Varghese N."/>
            <person name="Submissions S."/>
        </authorList>
    </citation>
    <scope>NUCLEOTIDE SEQUENCE [LARGE SCALE GENOMIC DNA]</scope>
    <source>
        <strain evidence="2">DSM 16512</strain>
    </source>
</reference>
<evidence type="ECO:0000313" key="2">
    <source>
        <dbReference type="Proteomes" id="UP000192602"/>
    </source>
</evidence>
<evidence type="ECO:0000313" key="1">
    <source>
        <dbReference type="EMBL" id="SMC09070.1"/>
    </source>
</evidence>
<dbReference type="STRING" id="1069081.SAMN05660197_0866"/>
<organism evidence="1 2">
    <name type="scientific">Nitratiruptor tergarcus DSM 16512</name>
    <dbReference type="NCBI Taxonomy" id="1069081"/>
    <lineage>
        <taxon>Bacteria</taxon>
        <taxon>Pseudomonadati</taxon>
        <taxon>Campylobacterota</taxon>
        <taxon>Epsilonproteobacteria</taxon>
        <taxon>Nautiliales</taxon>
        <taxon>Nitratiruptoraceae</taxon>
        <taxon>Nitratiruptor</taxon>
    </lineage>
</organism>